<dbReference type="EMBL" id="JBHSHC010000052">
    <property type="protein sequence ID" value="MFC4767304.1"/>
    <property type="molecule type" value="Genomic_DNA"/>
</dbReference>
<evidence type="ECO:0000313" key="15">
    <source>
        <dbReference type="EMBL" id="MFC4767304.1"/>
    </source>
</evidence>
<keyword evidence="8" id="KW-0378">Hydrolase</keyword>
<gene>
    <name evidence="15" type="ORF">ACFO8Q_08000</name>
</gene>
<keyword evidence="16" id="KW-1185">Reference proteome</keyword>
<feature type="transmembrane region" description="Helical" evidence="13">
    <location>
        <begin position="122"/>
        <end position="145"/>
    </location>
</feature>
<evidence type="ECO:0000256" key="13">
    <source>
        <dbReference type="SAM" id="Phobius"/>
    </source>
</evidence>
<dbReference type="GO" id="GO:0006508">
    <property type="term" value="P:proteolysis"/>
    <property type="evidence" value="ECO:0007669"/>
    <property type="project" value="UniProtKB-KW"/>
</dbReference>
<feature type="transmembrane region" description="Helical" evidence="13">
    <location>
        <begin position="90"/>
        <end position="110"/>
    </location>
</feature>
<dbReference type="InterPro" id="IPR008915">
    <property type="entry name" value="Peptidase_M50"/>
</dbReference>
<keyword evidence="5 15" id="KW-0645">Protease</keyword>
<evidence type="ECO:0000256" key="2">
    <source>
        <dbReference type="ARBA" id="ARBA00004651"/>
    </source>
</evidence>
<reference evidence="16" key="1">
    <citation type="journal article" date="2019" name="Int. J. Syst. Evol. Microbiol.">
        <title>The Global Catalogue of Microorganisms (GCM) 10K type strain sequencing project: providing services to taxonomists for standard genome sequencing and annotation.</title>
        <authorList>
            <consortium name="The Broad Institute Genomics Platform"/>
            <consortium name="The Broad Institute Genome Sequencing Center for Infectious Disease"/>
            <person name="Wu L."/>
            <person name="Ma J."/>
        </authorList>
    </citation>
    <scope>NUCLEOTIDE SEQUENCE [LARGE SCALE GENOMIC DNA]</scope>
    <source>
        <strain evidence="16">WYCCWR 12678</strain>
    </source>
</reference>
<comment type="caution">
    <text evidence="15">The sequence shown here is derived from an EMBL/GenBank/DDBJ whole genome shotgun (WGS) entry which is preliminary data.</text>
</comment>
<evidence type="ECO:0000256" key="6">
    <source>
        <dbReference type="ARBA" id="ARBA00022692"/>
    </source>
</evidence>
<evidence type="ECO:0000256" key="12">
    <source>
        <dbReference type="ARBA" id="ARBA00023136"/>
    </source>
</evidence>
<evidence type="ECO:0000256" key="7">
    <source>
        <dbReference type="ARBA" id="ARBA00022723"/>
    </source>
</evidence>
<feature type="domain" description="Peptidase M50" evidence="14">
    <location>
        <begin position="123"/>
        <end position="157"/>
    </location>
</feature>
<evidence type="ECO:0000256" key="4">
    <source>
        <dbReference type="ARBA" id="ARBA00022475"/>
    </source>
</evidence>
<evidence type="ECO:0000256" key="3">
    <source>
        <dbReference type="ARBA" id="ARBA00007931"/>
    </source>
</evidence>
<dbReference type="PANTHER" id="PTHR35864">
    <property type="entry name" value="ZINC METALLOPROTEASE MJ0611-RELATED"/>
    <property type="match status" value="1"/>
</dbReference>
<dbReference type="Pfam" id="PF02163">
    <property type="entry name" value="Peptidase_M50"/>
    <property type="match status" value="1"/>
</dbReference>
<sequence length="201" mass="22316">MFNFSLEHMLFLTIAFLIAAPVHEAAHAWVAYRLGDPTPQRDGRLTLNPLVHIDLLGFILILLAGFGWAKPVMTNPAMFRGNRRMGMLKVAIAGPIANLLMAALVALIARSELVPYFNLSSGIVRVVIYINVLLCVFNLLPIFPLDGEKILRSLVPMRYLGIFYKMETYGPFILLLLVFMPGGILGSIIGPPIDFILRLLV</sequence>
<dbReference type="PANTHER" id="PTHR35864:SF1">
    <property type="entry name" value="ZINC METALLOPROTEASE YWHC-RELATED"/>
    <property type="match status" value="1"/>
</dbReference>
<evidence type="ECO:0000259" key="14">
    <source>
        <dbReference type="Pfam" id="PF02163"/>
    </source>
</evidence>
<comment type="subcellular location">
    <subcellularLocation>
        <location evidence="2">Cell membrane</location>
        <topology evidence="2">Multi-pass membrane protein</topology>
    </subcellularLocation>
</comment>
<dbReference type="CDD" id="cd06158">
    <property type="entry name" value="S2P-M50_like_1"/>
    <property type="match status" value="1"/>
</dbReference>
<comment type="cofactor">
    <cofactor evidence="1">
        <name>Zn(2+)</name>
        <dbReference type="ChEBI" id="CHEBI:29105"/>
    </cofactor>
</comment>
<feature type="transmembrane region" description="Helical" evidence="13">
    <location>
        <begin position="49"/>
        <end position="69"/>
    </location>
</feature>
<keyword evidence="11" id="KW-0482">Metalloprotease</keyword>
<evidence type="ECO:0000313" key="16">
    <source>
        <dbReference type="Proteomes" id="UP001596002"/>
    </source>
</evidence>
<evidence type="ECO:0000256" key="8">
    <source>
        <dbReference type="ARBA" id="ARBA00022801"/>
    </source>
</evidence>
<name>A0ABV9Q0L5_9BACL</name>
<keyword evidence="12 13" id="KW-0472">Membrane</keyword>
<feature type="transmembrane region" description="Helical" evidence="13">
    <location>
        <begin position="166"/>
        <end position="189"/>
    </location>
</feature>
<dbReference type="InterPro" id="IPR044537">
    <property type="entry name" value="Rip2-like"/>
</dbReference>
<protein>
    <submittedName>
        <fullName evidence="15">Site-2 protease family protein</fullName>
    </submittedName>
</protein>
<dbReference type="GO" id="GO:0008233">
    <property type="term" value="F:peptidase activity"/>
    <property type="evidence" value="ECO:0007669"/>
    <property type="project" value="UniProtKB-KW"/>
</dbReference>
<evidence type="ECO:0000256" key="11">
    <source>
        <dbReference type="ARBA" id="ARBA00023049"/>
    </source>
</evidence>
<evidence type="ECO:0000256" key="10">
    <source>
        <dbReference type="ARBA" id="ARBA00022989"/>
    </source>
</evidence>
<keyword evidence="4" id="KW-1003">Cell membrane</keyword>
<comment type="similarity">
    <text evidence="3">Belongs to the peptidase M50B family.</text>
</comment>
<dbReference type="Proteomes" id="UP001596002">
    <property type="component" value="Unassembled WGS sequence"/>
</dbReference>
<accession>A0ABV9Q0L5</accession>
<keyword evidence="9" id="KW-0862">Zinc</keyword>
<dbReference type="RefSeq" id="WP_380025223.1">
    <property type="nucleotide sequence ID" value="NZ_JBHSHC010000052.1"/>
</dbReference>
<organism evidence="15 16">
    <name type="scientific">Effusibacillus consociatus</name>
    <dbReference type="NCBI Taxonomy" id="1117041"/>
    <lineage>
        <taxon>Bacteria</taxon>
        <taxon>Bacillati</taxon>
        <taxon>Bacillota</taxon>
        <taxon>Bacilli</taxon>
        <taxon>Bacillales</taxon>
        <taxon>Alicyclobacillaceae</taxon>
        <taxon>Effusibacillus</taxon>
    </lineage>
</organism>
<keyword evidence="7" id="KW-0479">Metal-binding</keyword>
<keyword evidence="6 13" id="KW-0812">Transmembrane</keyword>
<keyword evidence="10 13" id="KW-1133">Transmembrane helix</keyword>
<proteinExistence type="inferred from homology"/>
<dbReference type="InterPro" id="IPR052348">
    <property type="entry name" value="Metallopeptidase_M50B"/>
</dbReference>
<evidence type="ECO:0000256" key="5">
    <source>
        <dbReference type="ARBA" id="ARBA00022670"/>
    </source>
</evidence>
<evidence type="ECO:0000256" key="9">
    <source>
        <dbReference type="ARBA" id="ARBA00022833"/>
    </source>
</evidence>
<evidence type="ECO:0000256" key="1">
    <source>
        <dbReference type="ARBA" id="ARBA00001947"/>
    </source>
</evidence>